<proteinExistence type="inferred from homology"/>
<dbReference type="InterPro" id="IPR000847">
    <property type="entry name" value="LysR_HTH_N"/>
</dbReference>
<dbReference type="InterPro" id="IPR005119">
    <property type="entry name" value="LysR_subst-bd"/>
</dbReference>
<evidence type="ECO:0000313" key="7">
    <source>
        <dbReference type="EMBL" id="QGM44835.1"/>
    </source>
</evidence>
<comment type="similarity">
    <text evidence="1">Belongs to the LysR transcriptional regulatory family.</text>
</comment>
<reference evidence="7 8" key="1">
    <citation type="submission" date="2019-11" db="EMBL/GenBank/DDBJ databases">
        <title>The genome sequence of Methylocystis heyeri.</title>
        <authorList>
            <person name="Oshkin I.Y."/>
            <person name="Miroshnikov K."/>
            <person name="Dedysh S.N."/>
        </authorList>
    </citation>
    <scope>NUCLEOTIDE SEQUENCE [LARGE SCALE GENOMIC DNA]</scope>
    <source>
        <strain evidence="7 8">H2</strain>
    </source>
</reference>
<dbReference type="PROSITE" id="PS50931">
    <property type="entry name" value="HTH_LYSR"/>
    <property type="match status" value="1"/>
</dbReference>
<evidence type="ECO:0000256" key="5">
    <source>
        <dbReference type="ARBA" id="ARBA00023163"/>
    </source>
</evidence>
<dbReference type="OrthoDB" id="8339333at2"/>
<dbReference type="InterPro" id="IPR037402">
    <property type="entry name" value="YidZ_PBP2"/>
</dbReference>
<dbReference type="Proteomes" id="UP000309061">
    <property type="component" value="Chromosome"/>
</dbReference>
<evidence type="ECO:0000256" key="1">
    <source>
        <dbReference type="ARBA" id="ARBA00009437"/>
    </source>
</evidence>
<dbReference type="KEGG" id="mhey:H2LOC_003550"/>
<evidence type="ECO:0000256" key="4">
    <source>
        <dbReference type="ARBA" id="ARBA00023125"/>
    </source>
</evidence>
<dbReference type="InterPro" id="IPR036388">
    <property type="entry name" value="WH-like_DNA-bd_sf"/>
</dbReference>
<accession>A0A6B8KCT6</accession>
<dbReference type="Pfam" id="PF00126">
    <property type="entry name" value="HTH_1"/>
    <property type="match status" value="1"/>
</dbReference>
<dbReference type="CDD" id="cd08417">
    <property type="entry name" value="PBP2_Nitroaromatics_like"/>
    <property type="match status" value="1"/>
</dbReference>
<dbReference type="GO" id="GO:0003677">
    <property type="term" value="F:DNA binding"/>
    <property type="evidence" value="ECO:0007669"/>
    <property type="project" value="UniProtKB-KW"/>
</dbReference>
<keyword evidence="5" id="KW-0804">Transcription</keyword>
<feature type="domain" description="HTH lysR-type" evidence="6">
    <location>
        <begin position="7"/>
        <end position="64"/>
    </location>
</feature>
<name>A0A6B8KCT6_9HYPH</name>
<dbReference type="AlphaFoldDB" id="A0A6B8KCT6"/>
<dbReference type="InterPro" id="IPR050389">
    <property type="entry name" value="LysR-type_TF"/>
</dbReference>
<dbReference type="SUPFAM" id="SSF53850">
    <property type="entry name" value="Periplasmic binding protein-like II"/>
    <property type="match status" value="1"/>
</dbReference>
<dbReference type="Gene3D" id="1.10.10.10">
    <property type="entry name" value="Winged helix-like DNA-binding domain superfamily/Winged helix DNA-binding domain"/>
    <property type="match status" value="1"/>
</dbReference>
<keyword evidence="4" id="KW-0238">DNA-binding</keyword>
<dbReference type="PANTHER" id="PTHR30118">
    <property type="entry name" value="HTH-TYPE TRANSCRIPTIONAL REGULATOR LEUO-RELATED"/>
    <property type="match status" value="1"/>
</dbReference>
<gene>
    <name evidence="7" type="ORF">H2LOC_003550</name>
</gene>
<sequence length="320" mass="35910">MAELRNFDLNLLVAFKALMEEGSVSRAAERMCISQSAMSHVLQRLRQQLDDPVLVRTPKGMTPTQRALSLNGPICALLNDIERVIQPPEEFAPATSQKRFVIAASDYVEFTLLPPLIEKLGRQAPNVEILVKQLNGKIPESEINDADIDVAIGFDAVLDPPSYLEKEELFSEKIISVVRKGHPEFPDEEMSLDQFLSARHMLMSRRTSGTGLIDDWLEQRGLSRKISLIVPNFLAAPWIVARTDLVLSLPARIGECLARVAPLKIYQLPISLPEYKLTMVWHSAQKKEPAHAWFRRQIMDVCGEIVDCSATEAEGETTRL</sequence>
<dbReference type="Pfam" id="PF03466">
    <property type="entry name" value="LysR_substrate"/>
    <property type="match status" value="1"/>
</dbReference>
<organism evidence="7 8">
    <name type="scientific">Methylocystis heyeri</name>
    <dbReference type="NCBI Taxonomy" id="391905"/>
    <lineage>
        <taxon>Bacteria</taxon>
        <taxon>Pseudomonadati</taxon>
        <taxon>Pseudomonadota</taxon>
        <taxon>Alphaproteobacteria</taxon>
        <taxon>Hyphomicrobiales</taxon>
        <taxon>Methylocystaceae</taxon>
        <taxon>Methylocystis</taxon>
    </lineage>
</organism>
<keyword evidence="8" id="KW-1185">Reference proteome</keyword>
<dbReference type="PANTHER" id="PTHR30118:SF15">
    <property type="entry name" value="TRANSCRIPTIONAL REGULATORY PROTEIN"/>
    <property type="match status" value="1"/>
</dbReference>
<dbReference type="InterPro" id="IPR036390">
    <property type="entry name" value="WH_DNA-bd_sf"/>
</dbReference>
<keyword evidence="3" id="KW-0805">Transcription regulation</keyword>
<evidence type="ECO:0000256" key="2">
    <source>
        <dbReference type="ARBA" id="ARBA00022458"/>
    </source>
</evidence>
<dbReference type="Gene3D" id="3.40.190.10">
    <property type="entry name" value="Periplasmic binding protein-like II"/>
    <property type="match status" value="2"/>
</dbReference>
<dbReference type="SUPFAM" id="SSF46785">
    <property type="entry name" value="Winged helix' DNA-binding domain"/>
    <property type="match status" value="1"/>
</dbReference>
<dbReference type="EMBL" id="CP046052">
    <property type="protein sequence ID" value="QGM44835.1"/>
    <property type="molecule type" value="Genomic_DNA"/>
</dbReference>
<dbReference type="RefSeq" id="WP_154331562.1">
    <property type="nucleotide sequence ID" value="NZ_CP046052.1"/>
</dbReference>
<keyword evidence="2" id="KW-0536">Nodulation</keyword>
<evidence type="ECO:0000259" key="6">
    <source>
        <dbReference type="PROSITE" id="PS50931"/>
    </source>
</evidence>
<dbReference type="GO" id="GO:0003700">
    <property type="term" value="F:DNA-binding transcription factor activity"/>
    <property type="evidence" value="ECO:0007669"/>
    <property type="project" value="InterPro"/>
</dbReference>
<evidence type="ECO:0000256" key="3">
    <source>
        <dbReference type="ARBA" id="ARBA00023015"/>
    </source>
</evidence>
<evidence type="ECO:0000313" key="8">
    <source>
        <dbReference type="Proteomes" id="UP000309061"/>
    </source>
</evidence>
<protein>
    <submittedName>
        <fullName evidence="7">LysR family transcriptional regulator</fullName>
    </submittedName>
</protein>